<reference evidence="2" key="1">
    <citation type="submission" date="2016-07" db="EMBL/GenBank/DDBJ databases">
        <authorList>
            <person name="Florea S."/>
            <person name="Webb J.S."/>
            <person name="Jaromczyk J."/>
            <person name="Schardl C.L."/>
        </authorList>
    </citation>
    <scope>NUCLEOTIDE SEQUENCE [LARGE SCALE GENOMIC DNA]</scope>
    <source>
        <strain evidence="2">CDC-D5610</strain>
    </source>
</reference>
<dbReference type="OrthoDB" id="5651600at2"/>
<keyword evidence="2" id="KW-1185">Reference proteome</keyword>
<gene>
    <name evidence="1" type="ORF">clem_11850</name>
</gene>
<sequence length="347" mass="40403">MFNMTVDKSDEFYLAIAKDVEGHSFLFAGVQSNGKNHLLARVGKGRANHDRVCQFIFKFAFSSLKGELFDEGISRRKGRRHAINYVAYTINYQQYLDFISLLQQIQGKKIQKSYECFKPVEENGTQVTLTYTDETTVLTRPIVPKPAADEIIEQMETLHCTNTCRHSALSLVNYVLDDKQATQNVSKQFFNDLPYQTTLVADDGDEFEKVIREKKVVHQFVRPTPEIPFYILPAPPSSFKNLAPLKLKVMTELYQQLEKMLHIAPESQETAYKFSLLKNLYNEKMGLNEESLSDFIASVGEWRNRYRQELKTLRKTYFFDRYCTRQTATEKMFSRFDEYFAKTEPKP</sequence>
<dbReference type="RefSeq" id="WP_094091720.1">
    <property type="nucleotide sequence ID" value="NZ_CP016397.1"/>
</dbReference>
<evidence type="ECO:0000313" key="1">
    <source>
        <dbReference type="EMBL" id="ASQ46907.1"/>
    </source>
</evidence>
<accession>A0A222P508</accession>
<evidence type="ECO:0000313" key="2">
    <source>
        <dbReference type="Proteomes" id="UP000201728"/>
    </source>
</evidence>
<proteinExistence type="predicted"/>
<dbReference type="EMBL" id="CP016397">
    <property type="protein sequence ID" value="ASQ46907.1"/>
    <property type="molecule type" value="Genomic_DNA"/>
</dbReference>
<protein>
    <submittedName>
        <fullName evidence="1">Uncharacterized protein</fullName>
    </submittedName>
</protein>
<dbReference type="KEGG" id="lcd:clem_11850"/>
<dbReference type="AlphaFoldDB" id="A0A222P508"/>
<organism evidence="1 2">
    <name type="scientific">Legionella clemsonensis</name>
    <dbReference type="NCBI Taxonomy" id="1867846"/>
    <lineage>
        <taxon>Bacteria</taxon>
        <taxon>Pseudomonadati</taxon>
        <taxon>Pseudomonadota</taxon>
        <taxon>Gammaproteobacteria</taxon>
        <taxon>Legionellales</taxon>
        <taxon>Legionellaceae</taxon>
        <taxon>Legionella</taxon>
    </lineage>
</organism>
<dbReference type="Proteomes" id="UP000201728">
    <property type="component" value="Chromosome"/>
</dbReference>
<name>A0A222P508_9GAMM</name>